<evidence type="ECO:0000256" key="6">
    <source>
        <dbReference type="SAM" id="Phobius"/>
    </source>
</evidence>
<gene>
    <name evidence="7" type="ORF">CTI12_AA452070</name>
</gene>
<dbReference type="GO" id="GO:0016020">
    <property type="term" value="C:membrane"/>
    <property type="evidence" value="ECO:0007669"/>
    <property type="project" value="UniProtKB-SubCell"/>
</dbReference>
<dbReference type="GO" id="GO:0080162">
    <property type="term" value="P:endoplasmic reticulum to cytosol auxin transport"/>
    <property type="evidence" value="ECO:0007669"/>
    <property type="project" value="InterPro"/>
</dbReference>
<evidence type="ECO:0000256" key="3">
    <source>
        <dbReference type="ARBA" id="ARBA00022989"/>
    </source>
</evidence>
<comment type="caution">
    <text evidence="7">The sequence shown here is derived from an EMBL/GenBank/DDBJ whole genome shotgun (WGS) entry which is preliminary data.</text>
</comment>
<comment type="subcellular location">
    <subcellularLocation>
        <location evidence="1">Membrane</location>
        <topology evidence="1">Multi-pass membrane protein</topology>
    </subcellularLocation>
</comment>
<proteinExistence type="predicted"/>
<dbReference type="AlphaFoldDB" id="A0A2U1LUJ3"/>
<dbReference type="EMBL" id="PKPP01007698">
    <property type="protein sequence ID" value="PWA52665.1"/>
    <property type="molecule type" value="Genomic_DNA"/>
</dbReference>
<evidence type="ECO:0000256" key="2">
    <source>
        <dbReference type="ARBA" id="ARBA00022692"/>
    </source>
</evidence>
<keyword evidence="4 6" id="KW-0472">Membrane</keyword>
<sequence>MKSFTFGHDAHFAFVTDILEIFGRAMVPSVMLVLGGMLAHGPNISKLGVKTTIGITMARLLVLPILGIGIVFLADKMHLLADDDAMYKYVLMLQYTTPSAILLGDVASMRGHDVSESTPLFFGNIYLHSFHCPFTSSSTLNW</sequence>
<reference evidence="7 8" key="1">
    <citation type="journal article" date="2018" name="Mol. Plant">
        <title>The genome of Artemisia annua provides insight into the evolution of Asteraceae family and artemisinin biosynthesis.</title>
        <authorList>
            <person name="Shen Q."/>
            <person name="Zhang L."/>
            <person name="Liao Z."/>
            <person name="Wang S."/>
            <person name="Yan T."/>
            <person name="Shi P."/>
            <person name="Liu M."/>
            <person name="Fu X."/>
            <person name="Pan Q."/>
            <person name="Wang Y."/>
            <person name="Lv Z."/>
            <person name="Lu X."/>
            <person name="Zhang F."/>
            <person name="Jiang W."/>
            <person name="Ma Y."/>
            <person name="Chen M."/>
            <person name="Hao X."/>
            <person name="Li L."/>
            <person name="Tang Y."/>
            <person name="Lv G."/>
            <person name="Zhou Y."/>
            <person name="Sun X."/>
            <person name="Brodelius P.E."/>
            <person name="Rose J.K.C."/>
            <person name="Tang K."/>
        </authorList>
    </citation>
    <scope>NUCLEOTIDE SEQUENCE [LARGE SCALE GENOMIC DNA]</scope>
    <source>
        <strain evidence="8">cv. Huhao1</strain>
        <tissue evidence="7">Leaf</tissue>
    </source>
</reference>
<dbReference type="InterPro" id="IPR004776">
    <property type="entry name" value="Mem_transp_PIN-like"/>
</dbReference>
<feature type="transmembrane region" description="Helical" evidence="6">
    <location>
        <begin position="21"/>
        <end position="41"/>
    </location>
</feature>
<dbReference type="PANTHER" id="PTHR31419:SF2">
    <property type="entry name" value="PROTEIN PIN-LIKES 2"/>
    <property type="match status" value="1"/>
</dbReference>
<dbReference type="Pfam" id="PF03547">
    <property type="entry name" value="Mem_trans"/>
    <property type="match status" value="1"/>
</dbReference>
<keyword evidence="8" id="KW-1185">Reference proteome</keyword>
<dbReference type="GO" id="GO:0009734">
    <property type="term" value="P:auxin-activated signaling pathway"/>
    <property type="evidence" value="ECO:0007669"/>
    <property type="project" value="UniProtKB-KW"/>
</dbReference>
<keyword evidence="3 6" id="KW-1133">Transmembrane helix</keyword>
<dbReference type="InterPro" id="IPR039305">
    <property type="entry name" value="PILS2/6"/>
</dbReference>
<evidence type="ECO:0000256" key="1">
    <source>
        <dbReference type="ARBA" id="ARBA00004141"/>
    </source>
</evidence>
<feature type="transmembrane region" description="Helical" evidence="6">
    <location>
        <begin position="53"/>
        <end position="74"/>
    </location>
</feature>
<organism evidence="7 8">
    <name type="scientific">Artemisia annua</name>
    <name type="common">Sweet wormwood</name>
    <dbReference type="NCBI Taxonomy" id="35608"/>
    <lineage>
        <taxon>Eukaryota</taxon>
        <taxon>Viridiplantae</taxon>
        <taxon>Streptophyta</taxon>
        <taxon>Embryophyta</taxon>
        <taxon>Tracheophyta</taxon>
        <taxon>Spermatophyta</taxon>
        <taxon>Magnoliopsida</taxon>
        <taxon>eudicotyledons</taxon>
        <taxon>Gunneridae</taxon>
        <taxon>Pentapetalae</taxon>
        <taxon>asterids</taxon>
        <taxon>campanulids</taxon>
        <taxon>Asterales</taxon>
        <taxon>Asteraceae</taxon>
        <taxon>Asteroideae</taxon>
        <taxon>Anthemideae</taxon>
        <taxon>Artemisiinae</taxon>
        <taxon>Artemisia</taxon>
    </lineage>
</organism>
<accession>A0A2U1LUJ3</accession>
<dbReference type="PANTHER" id="PTHR31419">
    <property type="entry name" value="PROTEIN PIN-LIKES 2"/>
    <property type="match status" value="1"/>
</dbReference>
<evidence type="ECO:0000313" key="7">
    <source>
        <dbReference type="EMBL" id="PWA52665.1"/>
    </source>
</evidence>
<keyword evidence="2 6" id="KW-0812">Transmembrane</keyword>
<dbReference type="OrthoDB" id="191139at2759"/>
<protein>
    <submittedName>
        <fullName evidence="7">Auxin efflux carrier</fullName>
    </submittedName>
</protein>
<evidence type="ECO:0000313" key="8">
    <source>
        <dbReference type="Proteomes" id="UP000245207"/>
    </source>
</evidence>
<keyword evidence="5" id="KW-0927">Auxin signaling pathway</keyword>
<evidence type="ECO:0000256" key="4">
    <source>
        <dbReference type="ARBA" id="ARBA00023136"/>
    </source>
</evidence>
<dbReference type="STRING" id="35608.A0A2U1LUJ3"/>
<dbReference type="Proteomes" id="UP000245207">
    <property type="component" value="Unassembled WGS sequence"/>
</dbReference>
<name>A0A2U1LUJ3_ARTAN</name>
<evidence type="ECO:0000256" key="5">
    <source>
        <dbReference type="ARBA" id="ARBA00023294"/>
    </source>
</evidence>